<protein>
    <submittedName>
        <fullName evidence="1">Uncharacterized protein</fullName>
    </submittedName>
</protein>
<name>A0A1U7NCH0_9FIRM</name>
<sequence length="96" mass="10385">MQNGKLRGGGEAGKEVVIGAQSLMQMIDSDIRNALNLAGTESSEPVIIDFGQMENSLRRAMADSKVEVSLVVDGRILARQIVKPMDQELANLSNTR</sequence>
<proteinExistence type="predicted"/>
<comment type="caution">
    <text evidence="1">The sequence shown here is derived from an EMBL/GenBank/DDBJ whole genome shotgun (WGS) entry which is preliminary data.</text>
</comment>
<dbReference type="Proteomes" id="UP000186341">
    <property type="component" value="Unassembled WGS sequence"/>
</dbReference>
<evidence type="ECO:0000313" key="2">
    <source>
        <dbReference type="Proteomes" id="UP000186341"/>
    </source>
</evidence>
<evidence type="ECO:0000313" key="1">
    <source>
        <dbReference type="EMBL" id="OLU36202.1"/>
    </source>
</evidence>
<dbReference type="AlphaFoldDB" id="A0A1U7NCH0"/>
<dbReference type="EMBL" id="MPJW01000286">
    <property type="protein sequence ID" value="OLU36202.1"/>
    <property type="molecule type" value="Genomic_DNA"/>
</dbReference>
<accession>A0A1U7NCH0</accession>
<organism evidence="1 2">
    <name type="scientific">Ileibacterium valens</name>
    <dbReference type="NCBI Taxonomy" id="1862668"/>
    <lineage>
        <taxon>Bacteria</taxon>
        <taxon>Bacillati</taxon>
        <taxon>Bacillota</taxon>
        <taxon>Erysipelotrichia</taxon>
        <taxon>Erysipelotrichales</taxon>
        <taxon>Erysipelotrichaceae</taxon>
        <taxon>Ileibacterium</taxon>
    </lineage>
</organism>
<keyword evidence="2" id="KW-1185">Reference proteome</keyword>
<gene>
    <name evidence="1" type="ORF">BO222_12835</name>
</gene>
<reference evidence="1 2" key="1">
    <citation type="submission" date="2016-11" db="EMBL/GenBank/DDBJ databases">
        <title>Description of two novel members of the family Erysipelotrichaceae: Ileibacterium lipovorans gen. nov., sp. nov. and Dubosiella newyorkensis, gen. nov., sp. nov.</title>
        <authorList>
            <person name="Cox L.M."/>
            <person name="Sohn J."/>
            <person name="Tyrrell K.L."/>
            <person name="Citron D.M."/>
            <person name="Lawson P.A."/>
            <person name="Patel N.B."/>
            <person name="Iizumi T."/>
            <person name="Perez-Perez G.I."/>
            <person name="Goldstein E.J."/>
            <person name="Blaser M.J."/>
        </authorList>
    </citation>
    <scope>NUCLEOTIDE SEQUENCE [LARGE SCALE GENOMIC DNA]</scope>
    <source>
        <strain evidence="1 2">NYU-BL-A3</strain>
    </source>
</reference>